<dbReference type="InterPro" id="IPR050644">
    <property type="entry name" value="PG_Glycine_Bridge_Synth"/>
</dbReference>
<evidence type="ECO:0000256" key="5">
    <source>
        <dbReference type="ARBA" id="ARBA00023315"/>
    </source>
</evidence>
<evidence type="ECO:0000256" key="3">
    <source>
        <dbReference type="ARBA" id="ARBA00022960"/>
    </source>
</evidence>
<accession>A0A0G1YI24</accession>
<reference evidence="7 8" key="1">
    <citation type="journal article" date="2015" name="Nature">
        <title>rRNA introns, odd ribosomes, and small enigmatic genomes across a large radiation of phyla.</title>
        <authorList>
            <person name="Brown C.T."/>
            <person name="Hug L.A."/>
            <person name="Thomas B.C."/>
            <person name="Sharon I."/>
            <person name="Castelle C.J."/>
            <person name="Singh A."/>
            <person name="Wilkins M.J."/>
            <person name="Williams K.H."/>
            <person name="Banfield J.F."/>
        </authorList>
    </citation>
    <scope>NUCLEOTIDE SEQUENCE [LARGE SCALE GENOMIC DNA]</scope>
</reference>
<dbReference type="GO" id="GO:0071555">
    <property type="term" value="P:cell wall organization"/>
    <property type="evidence" value="ECO:0007669"/>
    <property type="project" value="UniProtKB-KW"/>
</dbReference>
<dbReference type="EMBL" id="LCPW01000004">
    <property type="protein sequence ID" value="KKW06064.1"/>
    <property type="molecule type" value="Genomic_DNA"/>
</dbReference>
<sequence>MEIKEILVEQPWEEFLTKVPHTSFLQSWAWGEFQERLGFSHRRLGVYQGKELVGVCAVYLGRRKLGSFAYVPHGPVFKAFDGGMAKAVLAALVDLARQEKVDYLRLDPNWEVGKDQQSLLAQAGFRLARSATSQAGGRTLLLDLVLPEEELLAGLRKTTRYLVRKGEQLGIKVERTADPEMLNNFHRLMKLTQTRQNFTPQTRTYLDEQFAELSSRRMAELSLALYQGEIISAAIEVSYGDTTTYLHGASLKSEVPASHVLLWENIKEAKKDGRSYYDFWGIAPEGADPRHPWWGYTLFKSGFGGYPHDYLGSWDFSFNPKYWGVWAVEELRALTRRL</sequence>
<comment type="caution">
    <text evidence="7">The sequence shown here is derived from an EMBL/GenBank/DDBJ whole genome shotgun (WGS) entry which is preliminary data.</text>
</comment>
<dbReference type="InterPro" id="IPR016181">
    <property type="entry name" value="Acyl_CoA_acyltransferase"/>
</dbReference>
<dbReference type="STRING" id="1618342.UY40_C0004G0048"/>
<dbReference type="Gene3D" id="3.40.630.30">
    <property type="match status" value="2"/>
</dbReference>
<dbReference type="GO" id="GO:0008360">
    <property type="term" value="P:regulation of cell shape"/>
    <property type="evidence" value="ECO:0007669"/>
    <property type="project" value="UniProtKB-KW"/>
</dbReference>
<dbReference type="PANTHER" id="PTHR36174">
    <property type="entry name" value="LIPID II:GLYCINE GLYCYLTRANSFERASE"/>
    <property type="match status" value="1"/>
</dbReference>
<dbReference type="SUPFAM" id="SSF55729">
    <property type="entry name" value="Acyl-CoA N-acyltransferases (Nat)"/>
    <property type="match status" value="2"/>
</dbReference>
<evidence type="ECO:0000313" key="8">
    <source>
        <dbReference type="Proteomes" id="UP000034119"/>
    </source>
</evidence>
<evidence type="ECO:0000313" key="7">
    <source>
        <dbReference type="EMBL" id="KKW06064.1"/>
    </source>
</evidence>
<comment type="similarity">
    <text evidence="1">Belongs to the FemABX family.</text>
</comment>
<dbReference type="Pfam" id="PF02388">
    <property type="entry name" value="FemAB"/>
    <property type="match status" value="2"/>
</dbReference>
<dbReference type="AlphaFoldDB" id="A0A0G1YI24"/>
<evidence type="ECO:0000256" key="6">
    <source>
        <dbReference type="ARBA" id="ARBA00023316"/>
    </source>
</evidence>
<keyword evidence="3" id="KW-0133">Cell shape</keyword>
<gene>
    <name evidence="7" type="ORF">UY40_C0004G0048</name>
</gene>
<dbReference type="GO" id="GO:0009252">
    <property type="term" value="P:peptidoglycan biosynthetic process"/>
    <property type="evidence" value="ECO:0007669"/>
    <property type="project" value="UniProtKB-KW"/>
</dbReference>
<evidence type="ECO:0000256" key="4">
    <source>
        <dbReference type="ARBA" id="ARBA00022984"/>
    </source>
</evidence>
<dbReference type="PROSITE" id="PS51191">
    <property type="entry name" value="FEMABX"/>
    <property type="match status" value="1"/>
</dbReference>
<evidence type="ECO:0000256" key="2">
    <source>
        <dbReference type="ARBA" id="ARBA00022679"/>
    </source>
</evidence>
<keyword evidence="5" id="KW-0012">Acyltransferase</keyword>
<keyword evidence="6" id="KW-0961">Cell wall biogenesis/degradation</keyword>
<dbReference type="Proteomes" id="UP000034119">
    <property type="component" value="Unassembled WGS sequence"/>
</dbReference>
<dbReference type="GO" id="GO:0016755">
    <property type="term" value="F:aminoacyltransferase activity"/>
    <property type="evidence" value="ECO:0007669"/>
    <property type="project" value="InterPro"/>
</dbReference>
<protein>
    <submittedName>
        <fullName evidence="7">Methicillin resistance protein</fullName>
    </submittedName>
</protein>
<dbReference type="PANTHER" id="PTHR36174:SF1">
    <property type="entry name" value="LIPID II:GLYCINE GLYCYLTRANSFERASE"/>
    <property type="match status" value="1"/>
</dbReference>
<proteinExistence type="inferred from homology"/>
<evidence type="ECO:0000256" key="1">
    <source>
        <dbReference type="ARBA" id="ARBA00009943"/>
    </source>
</evidence>
<dbReference type="InterPro" id="IPR003447">
    <property type="entry name" value="FEMABX"/>
</dbReference>
<name>A0A0G1YI24_9BACT</name>
<keyword evidence="4" id="KW-0573">Peptidoglycan synthesis</keyword>
<keyword evidence="2" id="KW-0808">Transferase</keyword>
<organism evidence="7 8">
    <name type="scientific">candidate division CPR1 bacterium GW2011_GWC1_49_13</name>
    <dbReference type="NCBI Taxonomy" id="1618342"/>
    <lineage>
        <taxon>Bacteria</taxon>
        <taxon>candidate division CPR1</taxon>
    </lineage>
</organism>